<dbReference type="PANTHER" id="PTHR12126:SF11">
    <property type="entry name" value="NADH DEHYDROGENASE [UBIQUINONE] 1 ALPHA SUBCOMPLEX SUBUNIT 9, MITOCHONDRIAL"/>
    <property type="match status" value="1"/>
</dbReference>
<dbReference type="GeneID" id="95447886"/>
<dbReference type="RefSeq" id="WP_135785196.1">
    <property type="nucleotide sequence ID" value="NZ_SRRT01000002.1"/>
</dbReference>
<sequence length="248" mass="26233">MKIAVVGAGGFVGSRLVKKLRSEGHEVSAHDRSTGVDLLTGEGVPEALAGAEVVVNTIDAPSFDADAVPFFRTTTETLLRAADGAGTGNVVLLSIVGIDQVPDVEYYQAKLEQERLLKAGPVPYTIVRATQFMDFVEPIMSWTTSGDTVRLPTTRLQPVAVEDVVDTLAEAATTPPRNGTINIAGPDIFPLAELARLTLGAHPDGREVLIDENAGLFGQVPPDAIVAPPGARLGTTSYEQWLQGQHKA</sequence>
<name>A0A4Z1DB86_9ACTN</name>
<dbReference type="InterPro" id="IPR051207">
    <property type="entry name" value="ComplexI_NDUFA9_subunit"/>
</dbReference>
<dbReference type="Proteomes" id="UP000298159">
    <property type="component" value="Unassembled WGS sequence"/>
</dbReference>
<keyword evidence="3" id="KW-1185">Reference proteome</keyword>
<dbReference type="InterPro" id="IPR036291">
    <property type="entry name" value="NAD(P)-bd_dom_sf"/>
</dbReference>
<gene>
    <name evidence="2" type="ORF">E5083_09815</name>
</gene>
<comment type="caution">
    <text evidence="2">The sequence shown here is derived from an EMBL/GenBank/DDBJ whole genome shotgun (WGS) entry which is preliminary data.</text>
</comment>
<organism evidence="2 3">
    <name type="scientific">Streptomyces bauhiniae</name>
    <dbReference type="NCBI Taxonomy" id="2340725"/>
    <lineage>
        <taxon>Bacteria</taxon>
        <taxon>Bacillati</taxon>
        <taxon>Actinomycetota</taxon>
        <taxon>Actinomycetes</taxon>
        <taxon>Kitasatosporales</taxon>
        <taxon>Streptomycetaceae</taxon>
        <taxon>Streptomyces</taxon>
    </lineage>
</organism>
<dbReference type="GO" id="GO:0044877">
    <property type="term" value="F:protein-containing complex binding"/>
    <property type="evidence" value="ECO:0007669"/>
    <property type="project" value="TreeGrafter"/>
</dbReference>
<dbReference type="Pfam" id="PF13460">
    <property type="entry name" value="NAD_binding_10"/>
    <property type="match status" value="1"/>
</dbReference>
<dbReference type="InterPro" id="IPR016040">
    <property type="entry name" value="NAD(P)-bd_dom"/>
</dbReference>
<reference evidence="2 3" key="1">
    <citation type="submission" date="2019-04" db="EMBL/GenBank/DDBJ databases">
        <title>Streptomyces sp. nov. Bv016 isolated from bark of Buahinia variegata.</title>
        <authorList>
            <person name="Kanchanasin P."/>
            <person name="Tanasupawat S."/>
            <person name="Yuki M."/>
            <person name="Kudo T."/>
        </authorList>
    </citation>
    <scope>NUCLEOTIDE SEQUENCE [LARGE SCALE GENOMIC DNA]</scope>
    <source>
        <strain evidence="2 3">Bv016</strain>
    </source>
</reference>
<evidence type="ECO:0000313" key="2">
    <source>
        <dbReference type="EMBL" id="TGN79869.1"/>
    </source>
</evidence>
<protein>
    <submittedName>
        <fullName evidence="2">NAD-dependent epimerase/dehydratase family protein</fullName>
    </submittedName>
</protein>
<dbReference type="EMBL" id="SRRT01000002">
    <property type="protein sequence ID" value="TGN79869.1"/>
    <property type="molecule type" value="Genomic_DNA"/>
</dbReference>
<dbReference type="SUPFAM" id="SSF51735">
    <property type="entry name" value="NAD(P)-binding Rossmann-fold domains"/>
    <property type="match status" value="1"/>
</dbReference>
<dbReference type="AlphaFoldDB" id="A0A4Z1DB86"/>
<evidence type="ECO:0000313" key="3">
    <source>
        <dbReference type="Proteomes" id="UP000298159"/>
    </source>
</evidence>
<dbReference type="Gene3D" id="3.40.50.720">
    <property type="entry name" value="NAD(P)-binding Rossmann-like Domain"/>
    <property type="match status" value="1"/>
</dbReference>
<evidence type="ECO:0000259" key="1">
    <source>
        <dbReference type="Pfam" id="PF13460"/>
    </source>
</evidence>
<proteinExistence type="predicted"/>
<dbReference type="PANTHER" id="PTHR12126">
    <property type="entry name" value="NADH-UBIQUINONE OXIDOREDUCTASE 39 KDA SUBUNIT-RELATED"/>
    <property type="match status" value="1"/>
</dbReference>
<feature type="domain" description="NAD(P)-binding" evidence="1">
    <location>
        <begin position="7"/>
        <end position="175"/>
    </location>
</feature>
<accession>A0A4Z1DB86</accession>